<comment type="caution">
    <text evidence="3">The sequence shown here is derived from an EMBL/GenBank/DDBJ whole genome shotgun (WGS) entry which is preliminary data.</text>
</comment>
<feature type="region of interest" description="Disordered" evidence="1">
    <location>
        <begin position="124"/>
        <end position="144"/>
    </location>
</feature>
<evidence type="ECO:0000259" key="2">
    <source>
        <dbReference type="Pfam" id="PF00848"/>
    </source>
</evidence>
<keyword evidence="3" id="KW-0808">Transferase</keyword>
<feature type="compositionally biased region" description="Basic and acidic residues" evidence="1">
    <location>
        <begin position="134"/>
        <end position="144"/>
    </location>
</feature>
<dbReference type="EMBL" id="JAXCLW010000010">
    <property type="protein sequence ID" value="MDY0885445.1"/>
    <property type="molecule type" value="Genomic_DNA"/>
</dbReference>
<dbReference type="Pfam" id="PF06253">
    <property type="entry name" value="MTTB"/>
    <property type="match status" value="1"/>
</dbReference>
<evidence type="ECO:0000313" key="3">
    <source>
        <dbReference type="EMBL" id="MDY0885445.1"/>
    </source>
</evidence>
<dbReference type="InterPro" id="IPR015879">
    <property type="entry name" value="Ring_hydroxy_dOase_asu_C_dom"/>
</dbReference>
<dbReference type="RefSeq" id="WP_320510604.1">
    <property type="nucleotide sequence ID" value="NZ_JAXCLW010000010.1"/>
</dbReference>
<evidence type="ECO:0000256" key="1">
    <source>
        <dbReference type="SAM" id="MobiDB-lite"/>
    </source>
</evidence>
<dbReference type="GO" id="GO:0032259">
    <property type="term" value="P:methylation"/>
    <property type="evidence" value="ECO:0007669"/>
    <property type="project" value="UniProtKB-KW"/>
</dbReference>
<dbReference type="Proteomes" id="UP001279642">
    <property type="component" value="Unassembled WGS sequence"/>
</dbReference>
<feature type="domain" description="Aromatic-ring-hydroxylating dioxygenase alpha subunit C-terminal" evidence="2">
    <location>
        <begin position="69"/>
        <end position="104"/>
    </location>
</feature>
<keyword evidence="4" id="KW-1185">Reference proteome</keyword>
<evidence type="ECO:0000313" key="4">
    <source>
        <dbReference type="Proteomes" id="UP001279642"/>
    </source>
</evidence>
<dbReference type="InterPro" id="IPR010426">
    <property type="entry name" value="MTTB_MeTrfase"/>
</dbReference>
<sequence>MNRLNTNSPLKLDSPIAMGIIEMARRNQVWVVTPFTLAGATASATLDRRAGGAECRGTGLHRRWATEVWPTNWKCLIESFMEGYHLSPLHRMKLHVVNPTRLCSHHPAGDAYFGYNAGYAPILPRAKGPPGSDRGGDRQLRDVRHPARPGVGLRRRLQLLHLCATGIGRPGAGEDGPHFYGENWPKETVQVAIALFNEAMAEHKRALAGMMRGWLRAGIRRGRWRRPTSRGRCWTSTAIAAAASAMRCLGLGDGFTHTQGRSAPGPTGNP</sequence>
<gene>
    <name evidence="3" type="ORF">SMD27_21575</name>
</gene>
<protein>
    <submittedName>
        <fullName evidence="3">Trimethylamine methyltransferase family protein</fullName>
    </submittedName>
</protein>
<organism evidence="3 4">
    <name type="scientific">Dongia soli</name>
    <dbReference type="NCBI Taxonomy" id="600628"/>
    <lineage>
        <taxon>Bacteria</taxon>
        <taxon>Pseudomonadati</taxon>
        <taxon>Pseudomonadota</taxon>
        <taxon>Alphaproteobacteria</taxon>
        <taxon>Rhodospirillales</taxon>
        <taxon>Dongiaceae</taxon>
        <taxon>Dongia</taxon>
    </lineage>
</organism>
<dbReference type="GO" id="GO:0008168">
    <property type="term" value="F:methyltransferase activity"/>
    <property type="evidence" value="ECO:0007669"/>
    <property type="project" value="UniProtKB-KW"/>
</dbReference>
<dbReference type="SUPFAM" id="SSF55961">
    <property type="entry name" value="Bet v1-like"/>
    <property type="match status" value="1"/>
</dbReference>
<reference evidence="3 4" key="1">
    <citation type="journal article" date="2016" name="Antonie Van Leeuwenhoek">
        <title>Dongia soli sp. nov., isolated from soil from Dokdo, Korea.</title>
        <authorList>
            <person name="Kim D.U."/>
            <person name="Lee H."/>
            <person name="Kim H."/>
            <person name="Kim S.G."/>
            <person name="Ka J.O."/>
        </authorList>
    </citation>
    <scope>NUCLEOTIDE SEQUENCE [LARGE SCALE GENOMIC DNA]</scope>
    <source>
        <strain evidence="3 4">D78</strain>
    </source>
</reference>
<dbReference type="Gene3D" id="3.90.380.10">
    <property type="entry name" value="Naphthalene 1,2-dioxygenase Alpha Subunit, Chain A, domain 1"/>
    <property type="match status" value="1"/>
</dbReference>
<dbReference type="Pfam" id="PF00848">
    <property type="entry name" value="Ring_hydroxyl_A"/>
    <property type="match status" value="1"/>
</dbReference>
<name>A0ABU5EGB0_9PROT</name>
<accession>A0ABU5EGB0</accession>
<proteinExistence type="predicted"/>
<keyword evidence="3" id="KW-0489">Methyltransferase</keyword>